<accession>A0A061RHL4</accession>
<protein>
    <submittedName>
        <fullName evidence="1">Uncharacterized protein</fullName>
    </submittedName>
</protein>
<organism evidence="1">
    <name type="scientific">Tetraselmis sp. GSL018</name>
    <dbReference type="NCBI Taxonomy" id="582737"/>
    <lineage>
        <taxon>Eukaryota</taxon>
        <taxon>Viridiplantae</taxon>
        <taxon>Chlorophyta</taxon>
        <taxon>core chlorophytes</taxon>
        <taxon>Chlorodendrophyceae</taxon>
        <taxon>Chlorodendrales</taxon>
        <taxon>Chlorodendraceae</taxon>
        <taxon>Tetraselmis</taxon>
    </lineage>
</organism>
<evidence type="ECO:0000313" key="1">
    <source>
        <dbReference type="EMBL" id="JAC70125.1"/>
    </source>
</evidence>
<name>A0A061RHL4_9CHLO</name>
<sequence>MGFESEDDSQLYPKSELSISAGRRRNKFGIQQFLSRFRSTRNSFHGFFGTADNLKIRQRDICRHAERRSWDPQSVPTSEVTEKVLPRHSDVCRTVEVGTTRNTNSAPHMDSLGFNVTVSLHTCESFMTELVVSSFIDSDVKPDCASCETESVVLPNVVNESTDYGTYSVRYQFWFERVVVTGSTSISSWKGSERLVSDQSFDLPRNLL</sequence>
<dbReference type="AlphaFoldDB" id="A0A061RHL4"/>
<dbReference type="EMBL" id="GBEZ01016096">
    <property type="protein sequence ID" value="JAC70125.1"/>
    <property type="molecule type" value="Transcribed_RNA"/>
</dbReference>
<reference evidence="1" key="1">
    <citation type="submission" date="2014-05" db="EMBL/GenBank/DDBJ databases">
        <title>The transcriptome of the halophilic microalga Tetraselmis sp. GSL018 isolated from the Great Salt Lake, Utah.</title>
        <authorList>
            <person name="Jinkerson R.E."/>
            <person name="D'Adamo S."/>
            <person name="Posewitz M.C."/>
        </authorList>
    </citation>
    <scope>NUCLEOTIDE SEQUENCE</scope>
    <source>
        <strain evidence="1">GSL018</strain>
    </source>
</reference>
<gene>
    <name evidence="1" type="ORF">TSPGSL018_4833</name>
</gene>
<proteinExistence type="predicted"/>